<proteinExistence type="predicted"/>
<evidence type="ECO:0000313" key="1">
    <source>
        <dbReference type="EMBL" id="SHK40964.1"/>
    </source>
</evidence>
<organism evidence="1 2">
    <name type="scientific">Xylanibacter ruminicola</name>
    <name type="common">Prevotella ruminicola</name>
    <dbReference type="NCBI Taxonomy" id="839"/>
    <lineage>
        <taxon>Bacteria</taxon>
        <taxon>Pseudomonadati</taxon>
        <taxon>Bacteroidota</taxon>
        <taxon>Bacteroidia</taxon>
        <taxon>Bacteroidales</taxon>
        <taxon>Prevotellaceae</taxon>
        <taxon>Xylanibacter</taxon>
    </lineage>
</organism>
<reference evidence="1 2" key="1">
    <citation type="submission" date="2016-11" db="EMBL/GenBank/DDBJ databases">
        <authorList>
            <person name="Jaros S."/>
            <person name="Januszkiewicz K."/>
            <person name="Wedrychowicz H."/>
        </authorList>
    </citation>
    <scope>NUCLEOTIDE SEQUENCE [LARGE SCALE GENOMIC DNA]</scope>
    <source>
        <strain evidence="1 2">KHT3</strain>
    </source>
</reference>
<sequence length="81" mass="8948">MTFERDGNDVTGVVTRCEYCEPIDVKDTYKGDIISVEGFSQAGSHIKYELTVTSNDVKGAEILSAEGEVERQNVTMTIVEQ</sequence>
<evidence type="ECO:0000313" key="2">
    <source>
        <dbReference type="Proteomes" id="UP000184130"/>
    </source>
</evidence>
<dbReference type="AlphaFoldDB" id="A0A1M6S833"/>
<dbReference type="Proteomes" id="UP000184130">
    <property type="component" value="Unassembled WGS sequence"/>
</dbReference>
<dbReference type="EMBL" id="FRBD01000003">
    <property type="protein sequence ID" value="SHK40964.1"/>
    <property type="molecule type" value="Genomic_DNA"/>
</dbReference>
<gene>
    <name evidence="1" type="ORF">SAMN05216463_10338</name>
</gene>
<accession>A0A1M6S833</accession>
<name>A0A1M6S833_XYLRU</name>
<dbReference type="RefSeq" id="WP_073204757.1">
    <property type="nucleotide sequence ID" value="NZ_FRBD01000003.1"/>
</dbReference>
<protein>
    <submittedName>
        <fullName evidence="1">Uncharacterized protein</fullName>
    </submittedName>
</protein>